<comment type="caution">
    <text evidence="3">The sequence shown here is derived from an EMBL/GenBank/DDBJ whole genome shotgun (WGS) entry which is preliminary data.</text>
</comment>
<feature type="region of interest" description="Disordered" evidence="1">
    <location>
        <begin position="1"/>
        <end position="20"/>
    </location>
</feature>
<feature type="compositionally biased region" description="Gly residues" evidence="1">
    <location>
        <begin position="1"/>
        <end position="11"/>
    </location>
</feature>
<evidence type="ECO:0000256" key="2">
    <source>
        <dbReference type="SAM" id="Phobius"/>
    </source>
</evidence>
<keyword evidence="2" id="KW-1133">Transmembrane helix</keyword>
<keyword evidence="2" id="KW-0812">Transmembrane</keyword>
<dbReference type="InterPro" id="IPR036514">
    <property type="entry name" value="SGNH_hydro_sf"/>
</dbReference>
<keyword evidence="2" id="KW-0472">Membrane</keyword>
<name>A0ABS9XUJ3_9ACTN</name>
<dbReference type="SUPFAM" id="SSF52266">
    <property type="entry name" value="SGNH hydrolase"/>
    <property type="match status" value="1"/>
</dbReference>
<accession>A0ABS9XUJ3</accession>
<gene>
    <name evidence="3" type="ORF">MQN93_39260</name>
</gene>
<keyword evidence="4" id="KW-1185">Reference proteome</keyword>
<organism evidence="3 4">
    <name type="scientific">Streptomyces spinosisporus</name>
    <dbReference type="NCBI Taxonomy" id="2927582"/>
    <lineage>
        <taxon>Bacteria</taxon>
        <taxon>Bacillati</taxon>
        <taxon>Actinomycetota</taxon>
        <taxon>Actinomycetes</taxon>
        <taxon>Kitasatosporales</taxon>
        <taxon>Streptomycetaceae</taxon>
        <taxon>Streptomyces</taxon>
    </lineage>
</organism>
<proteinExistence type="predicted"/>
<evidence type="ECO:0000313" key="4">
    <source>
        <dbReference type="Proteomes" id="UP001165270"/>
    </source>
</evidence>
<dbReference type="Proteomes" id="UP001165270">
    <property type="component" value="Unassembled WGS sequence"/>
</dbReference>
<dbReference type="EMBL" id="JALDAX010000024">
    <property type="protein sequence ID" value="MCI3245756.1"/>
    <property type="molecule type" value="Genomic_DNA"/>
</dbReference>
<reference evidence="3" key="1">
    <citation type="submission" date="2022-03" db="EMBL/GenBank/DDBJ databases">
        <title>Streptomyces 7R015 and 7R016 isolated from Barleria lupulina in Thailand.</title>
        <authorList>
            <person name="Kanchanasin P."/>
            <person name="Phongsopitanun W."/>
            <person name="Tanasupawat S."/>
        </authorList>
    </citation>
    <scope>NUCLEOTIDE SEQUENCE</scope>
    <source>
        <strain evidence="3">7R016</strain>
    </source>
</reference>
<evidence type="ECO:0000313" key="3">
    <source>
        <dbReference type="EMBL" id="MCI3245756.1"/>
    </source>
</evidence>
<protein>
    <recommendedName>
        <fullName evidence="5">SGNH hydrolase-type esterase domain-containing protein</fullName>
    </recommendedName>
</protein>
<evidence type="ECO:0000256" key="1">
    <source>
        <dbReference type="SAM" id="MobiDB-lite"/>
    </source>
</evidence>
<feature type="transmembrane region" description="Helical" evidence="2">
    <location>
        <begin position="127"/>
        <end position="146"/>
    </location>
</feature>
<sequence>MPPEPAGGGRAQAGDQTGNPVGCARSDRICPSLVAAGLGVKGGDFKDVSCSGATLTDLTARQSTGDGTNPTHLTALSRDTRLVTVGTGGNDIGFTSMIRQDAPCARKYADGIQEIFDRAFKTGDYQYAAESLVLAVVTGILAFVFYRVTNRKVS</sequence>
<dbReference type="Gene3D" id="3.40.50.1110">
    <property type="entry name" value="SGNH hydrolase"/>
    <property type="match status" value="1"/>
</dbReference>
<dbReference type="RefSeq" id="WP_242713250.1">
    <property type="nucleotide sequence ID" value="NZ_JALDAX010000024.1"/>
</dbReference>
<evidence type="ECO:0008006" key="5">
    <source>
        <dbReference type="Google" id="ProtNLM"/>
    </source>
</evidence>